<evidence type="ECO:0000313" key="4">
    <source>
        <dbReference type="EMBL" id="PTQ90648.1"/>
    </source>
</evidence>
<protein>
    <recommendedName>
        <fullName evidence="3">DNA gyrase inhibitor YacG</fullName>
    </recommendedName>
</protein>
<feature type="binding site" evidence="3">
    <location>
        <position position="30"/>
    </location>
    <ligand>
        <name>Zn(2+)</name>
        <dbReference type="ChEBI" id="CHEBI:29105"/>
    </ligand>
</feature>
<feature type="binding site" evidence="3">
    <location>
        <position position="12"/>
    </location>
    <ligand>
        <name>Zn(2+)</name>
        <dbReference type="ChEBI" id="CHEBI:29105"/>
    </ligand>
</feature>
<evidence type="ECO:0000313" key="5">
    <source>
        <dbReference type="Proteomes" id="UP000244223"/>
    </source>
</evidence>
<gene>
    <name evidence="3" type="primary">yacG</name>
    <name evidence="4" type="ORF">C8N29_10247</name>
</gene>
<keyword evidence="5" id="KW-1185">Reference proteome</keyword>
<dbReference type="GO" id="GO:0006355">
    <property type="term" value="P:regulation of DNA-templated transcription"/>
    <property type="evidence" value="ECO:0007669"/>
    <property type="project" value="InterPro"/>
</dbReference>
<dbReference type="GO" id="GO:0008657">
    <property type="term" value="F:DNA topoisomerase type II (double strand cut, ATP-hydrolyzing) inhibitor activity"/>
    <property type="evidence" value="ECO:0007669"/>
    <property type="project" value="UniProtKB-UniRule"/>
</dbReference>
<dbReference type="GO" id="GO:0008270">
    <property type="term" value="F:zinc ion binding"/>
    <property type="evidence" value="ECO:0007669"/>
    <property type="project" value="UniProtKB-UniRule"/>
</dbReference>
<dbReference type="Pfam" id="PF03884">
    <property type="entry name" value="YacG"/>
    <property type="match status" value="1"/>
</dbReference>
<proteinExistence type="inferred from homology"/>
<dbReference type="Proteomes" id="UP000244223">
    <property type="component" value="Unassembled WGS sequence"/>
</dbReference>
<evidence type="ECO:0000256" key="2">
    <source>
        <dbReference type="ARBA" id="ARBA00022833"/>
    </source>
</evidence>
<dbReference type="PANTHER" id="PTHR36150:SF1">
    <property type="entry name" value="DNA GYRASE INHIBITOR YACG"/>
    <property type="match status" value="1"/>
</dbReference>
<comment type="caution">
    <text evidence="4">The sequence shown here is derived from an EMBL/GenBank/DDBJ whole genome shotgun (WGS) entry which is preliminary data.</text>
</comment>
<organism evidence="4 5">
    <name type="scientific">Agitococcus lubricus</name>
    <dbReference type="NCBI Taxonomy" id="1077255"/>
    <lineage>
        <taxon>Bacteria</taxon>
        <taxon>Pseudomonadati</taxon>
        <taxon>Pseudomonadota</taxon>
        <taxon>Gammaproteobacteria</taxon>
        <taxon>Moraxellales</taxon>
        <taxon>Moraxellaceae</taxon>
        <taxon>Agitococcus</taxon>
    </lineage>
</organism>
<name>A0A2T5J2A5_9GAMM</name>
<dbReference type="InterPro" id="IPR013088">
    <property type="entry name" value="Znf_NHR/GATA"/>
</dbReference>
<dbReference type="PANTHER" id="PTHR36150">
    <property type="entry name" value="DNA GYRASE INHIBITOR YACG"/>
    <property type="match status" value="1"/>
</dbReference>
<comment type="subunit">
    <text evidence="3">Interacts with GyrB.</text>
</comment>
<evidence type="ECO:0000256" key="1">
    <source>
        <dbReference type="ARBA" id="ARBA00022723"/>
    </source>
</evidence>
<keyword evidence="2 3" id="KW-0862">Zinc</keyword>
<feature type="binding site" evidence="3">
    <location>
        <position position="15"/>
    </location>
    <ligand>
        <name>Zn(2+)</name>
        <dbReference type="ChEBI" id="CHEBI:29105"/>
    </ligand>
</feature>
<comment type="cofactor">
    <cofactor evidence="3">
        <name>Zn(2+)</name>
        <dbReference type="ChEBI" id="CHEBI:29105"/>
    </cofactor>
    <text evidence="3">Binds 1 zinc ion.</text>
</comment>
<feature type="binding site" evidence="3">
    <location>
        <position position="34"/>
    </location>
    <ligand>
        <name>Zn(2+)</name>
        <dbReference type="ChEBI" id="CHEBI:29105"/>
    </ligand>
</feature>
<dbReference type="OrthoDB" id="9809663at2"/>
<comment type="function">
    <text evidence="3">Inhibits all the catalytic activities of DNA gyrase by preventing its interaction with DNA. Acts by binding directly to the C-terminal domain of GyrB, which probably disrupts DNA binding by the gyrase.</text>
</comment>
<accession>A0A2T5J2A5</accession>
<dbReference type="RefSeq" id="WP_107864500.1">
    <property type="nucleotide sequence ID" value="NZ_QAON01000002.1"/>
</dbReference>
<dbReference type="SUPFAM" id="SSF57716">
    <property type="entry name" value="Glucocorticoid receptor-like (DNA-binding domain)"/>
    <property type="match status" value="1"/>
</dbReference>
<dbReference type="Gene3D" id="3.30.50.10">
    <property type="entry name" value="Erythroid Transcription Factor GATA-1, subunit A"/>
    <property type="match status" value="1"/>
</dbReference>
<dbReference type="EMBL" id="QAON01000002">
    <property type="protein sequence ID" value="PTQ90648.1"/>
    <property type="molecule type" value="Genomic_DNA"/>
</dbReference>
<reference evidence="4 5" key="1">
    <citation type="submission" date="2018-04" db="EMBL/GenBank/DDBJ databases">
        <title>Genomic Encyclopedia of Archaeal and Bacterial Type Strains, Phase II (KMG-II): from individual species to whole genera.</title>
        <authorList>
            <person name="Goeker M."/>
        </authorList>
    </citation>
    <scope>NUCLEOTIDE SEQUENCE [LARGE SCALE GENOMIC DNA]</scope>
    <source>
        <strain evidence="4 5">DSM 5822</strain>
    </source>
</reference>
<dbReference type="HAMAP" id="MF_00649">
    <property type="entry name" value="DNA_gyrase_inhibitor_YacG"/>
    <property type="match status" value="1"/>
</dbReference>
<sequence length="63" mass="7085">MTDHATPLILNCRRCGQVTTWQNNPSRPFCSERCKLIDLGAWASEQYTIPLAEAPAHIEAEND</sequence>
<keyword evidence="1 3" id="KW-0479">Metal-binding</keyword>
<dbReference type="AlphaFoldDB" id="A0A2T5J2A5"/>
<comment type="similarity">
    <text evidence="3">Belongs to the DNA gyrase inhibitor YacG family.</text>
</comment>
<dbReference type="InterPro" id="IPR005584">
    <property type="entry name" value="DNA_gyrase_inhibitor_YacG"/>
</dbReference>
<evidence type="ECO:0000256" key="3">
    <source>
        <dbReference type="HAMAP-Rule" id="MF_00649"/>
    </source>
</evidence>